<dbReference type="Proteomes" id="UP001344632">
    <property type="component" value="Unassembled WGS sequence"/>
</dbReference>
<dbReference type="EMBL" id="JARLKZ010000005">
    <property type="protein sequence ID" value="MEC0240298.1"/>
    <property type="molecule type" value="Genomic_DNA"/>
</dbReference>
<evidence type="ECO:0000313" key="3">
    <source>
        <dbReference type="EMBL" id="MEC0240298.1"/>
    </source>
</evidence>
<keyword evidence="1" id="KW-0812">Transmembrane</keyword>
<feature type="transmembrane region" description="Helical" evidence="1">
    <location>
        <begin position="91"/>
        <end position="112"/>
    </location>
</feature>
<feature type="domain" description="VanZ-like" evidence="2">
    <location>
        <begin position="14"/>
        <end position="135"/>
    </location>
</feature>
<keyword evidence="4" id="KW-1185">Reference proteome</keyword>
<dbReference type="Pfam" id="PF04892">
    <property type="entry name" value="VanZ"/>
    <property type="match status" value="1"/>
</dbReference>
<evidence type="ECO:0000256" key="1">
    <source>
        <dbReference type="SAM" id="Phobius"/>
    </source>
</evidence>
<feature type="transmembrane region" description="Helical" evidence="1">
    <location>
        <begin position="63"/>
        <end position="84"/>
    </location>
</feature>
<accession>A0ABU6GLJ6</accession>
<proteinExistence type="predicted"/>
<gene>
    <name evidence="3" type="ORF">P4H66_10600</name>
</gene>
<name>A0ABU6GLJ6_9BACL</name>
<dbReference type="RefSeq" id="WP_326087813.1">
    <property type="nucleotide sequence ID" value="NZ_JARLKZ010000005.1"/>
</dbReference>
<protein>
    <submittedName>
        <fullName evidence="3">VanZ family protein</fullName>
    </submittedName>
</protein>
<organism evidence="3 4">
    <name type="scientific">Paenibacillus dokdonensis</name>
    <dbReference type="NCBI Taxonomy" id="2567944"/>
    <lineage>
        <taxon>Bacteria</taxon>
        <taxon>Bacillati</taxon>
        <taxon>Bacillota</taxon>
        <taxon>Bacilli</taxon>
        <taxon>Bacillales</taxon>
        <taxon>Paenibacillaceae</taxon>
        <taxon>Paenibacillus</taxon>
    </lineage>
</organism>
<feature type="transmembrane region" description="Helical" evidence="1">
    <location>
        <begin position="150"/>
        <end position="171"/>
    </location>
</feature>
<keyword evidence="1" id="KW-0472">Membrane</keyword>
<comment type="caution">
    <text evidence="3">The sequence shown here is derived from an EMBL/GenBank/DDBJ whole genome shotgun (WGS) entry which is preliminary data.</text>
</comment>
<feature type="transmembrane region" description="Helical" evidence="1">
    <location>
        <begin position="7"/>
        <end position="28"/>
    </location>
</feature>
<sequence length="308" mass="35241">METKLRKIIFTGIILYTFLILYFLFFAFNRLDHEYSAYGYEFMLIPESVPILLPNLSDVSFSWIYDLGNIAAFIPYGIVIPLLYRTHLVKFISVFVLTILVLETLQSLTFLGTFDVDDVISNTLGAWIGFCAYKVGLSIKVFWKKLIAMGLTIAVLLVGIMGISEIINYAVEKREGPIHALNDVKEMTGSMPLTKDLPSFTVAGKKIDPKMNLYSSDGQEIKKYTYILGDKKDVLFYSSFGIPDNGDDHGELIIEVDGKQIVQYNEQYNKDVETIDFPMNTVHEITITLKENAKLWDVKFSEMKHWWE</sequence>
<keyword evidence="1" id="KW-1133">Transmembrane helix</keyword>
<dbReference type="InterPro" id="IPR006976">
    <property type="entry name" value="VanZ-like"/>
</dbReference>
<reference evidence="3 4" key="1">
    <citation type="submission" date="2023-03" db="EMBL/GenBank/DDBJ databases">
        <title>Bacillus Genome Sequencing.</title>
        <authorList>
            <person name="Dunlap C."/>
        </authorList>
    </citation>
    <scope>NUCLEOTIDE SEQUENCE [LARGE SCALE GENOMIC DNA]</scope>
    <source>
        <strain evidence="3 4">BD-525</strain>
    </source>
</reference>
<feature type="transmembrane region" description="Helical" evidence="1">
    <location>
        <begin position="124"/>
        <end position="143"/>
    </location>
</feature>
<evidence type="ECO:0000259" key="2">
    <source>
        <dbReference type="Pfam" id="PF04892"/>
    </source>
</evidence>
<evidence type="ECO:0000313" key="4">
    <source>
        <dbReference type="Proteomes" id="UP001344632"/>
    </source>
</evidence>